<reference evidence="2" key="1">
    <citation type="journal article" date="2015" name="Nature">
        <title>Complex archaea that bridge the gap between prokaryotes and eukaryotes.</title>
        <authorList>
            <person name="Spang A."/>
            <person name="Saw J.H."/>
            <person name="Jorgensen S.L."/>
            <person name="Zaremba-Niedzwiedzka K."/>
            <person name="Martijn J."/>
            <person name="Lind A.E."/>
            <person name="van Eijk R."/>
            <person name="Schleper C."/>
            <person name="Guy L."/>
            <person name="Ettema T.J."/>
        </authorList>
    </citation>
    <scope>NUCLEOTIDE SEQUENCE</scope>
</reference>
<keyword evidence="1" id="KW-0812">Transmembrane</keyword>
<feature type="transmembrane region" description="Helical" evidence="1">
    <location>
        <begin position="13"/>
        <end position="38"/>
    </location>
</feature>
<organism evidence="2">
    <name type="scientific">marine sediment metagenome</name>
    <dbReference type="NCBI Taxonomy" id="412755"/>
    <lineage>
        <taxon>unclassified sequences</taxon>
        <taxon>metagenomes</taxon>
        <taxon>ecological metagenomes</taxon>
    </lineage>
</organism>
<name>A0A0F9HA71_9ZZZZ</name>
<comment type="caution">
    <text evidence="2">The sequence shown here is derived from an EMBL/GenBank/DDBJ whole genome shotgun (WGS) entry which is preliminary data.</text>
</comment>
<protein>
    <submittedName>
        <fullName evidence="2">Uncharacterized protein</fullName>
    </submittedName>
</protein>
<feature type="non-terminal residue" evidence="2">
    <location>
        <position position="80"/>
    </location>
</feature>
<evidence type="ECO:0000313" key="2">
    <source>
        <dbReference type="EMBL" id="KKL99891.1"/>
    </source>
</evidence>
<dbReference type="AlphaFoldDB" id="A0A0F9HA71"/>
<proteinExistence type="predicted"/>
<gene>
    <name evidence="2" type="ORF">LCGC14_1809850</name>
</gene>
<keyword evidence="1" id="KW-0472">Membrane</keyword>
<keyword evidence="1" id="KW-1133">Transmembrane helix</keyword>
<evidence type="ECO:0000256" key="1">
    <source>
        <dbReference type="SAM" id="Phobius"/>
    </source>
</evidence>
<accession>A0A0F9HA71</accession>
<dbReference type="EMBL" id="LAZR01017562">
    <property type="protein sequence ID" value="KKL99891.1"/>
    <property type="molecule type" value="Genomic_DNA"/>
</dbReference>
<sequence length="80" mass="8757">MAKRIYTETVKKWLIRSGLIVGTLIGGIFLYLVAIGAISNVSYSGDTFCAGTSDNPCHAFINFTANEDIFIYPTGYDPWG</sequence>